<dbReference type="InterPro" id="IPR020051">
    <property type="entry name" value="SagB-type_dehydrogenase"/>
</dbReference>
<keyword evidence="4" id="KW-1185">Reference proteome</keyword>
<dbReference type="Pfam" id="PF00881">
    <property type="entry name" value="Nitroreductase"/>
    <property type="match status" value="1"/>
</dbReference>
<evidence type="ECO:0000313" key="3">
    <source>
        <dbReference type="EMBL" id="GIJ01185.1"/>
    </source>
</evidence>
<dbReference type="RefSeq" id="WP_203936517.1">
    <property type="nucleotide sequence ID" value="NZ_BAAAGJ010000005.1"/>
</dbReference>
<evidence type="ECO:0000259" key="1">
    <source>
        <dbReference type="Pfam" id="PF00881"/>
    </source>
</evidence>
<organism evidence="3 4">
    <name type="scientific">Spirilliplanes yamanashiensis</name>
    <dbReference type="NCBI Taxonomy" id="42233"/>
    <lineage>
        <taxon>Bacteria</taxon>
        <taxon>Bacillati</taxon>
        <taxon>Actinomycetota</taxon>
        <taxon>Actinomycetes</taxon>
        <taxon>Micromonosporales</taxon>
        <taxon>Micromonosporaceae</taxon>
        <taxon>Spirilliplanes</taxon>
    </lineage>
</organism>
<dbReference type="InterPro" id="IPR052544">
    <property type="entry name" value="Bacteriocin_Proc_Enz"/>
</dbReference>
<dbReference type="NCBIfam" id="TIGR03605">
    <property type="entry name" value="antibiot_sagB"/>
    <property type="match status" value="1"/>
</dbReference>
<accession>A0A8J4DHI5</accession>
<dbReference type="CDD" id="cd02142">
    <property type="entry name" value="McbC_SagB-like_oxidoreductase"/>
    <property type="match status" value="1"/>
</dbReference>
<dbReference type="PANTHER" id="PTHR43745:SF2">
    <property type="entry name" value="NITROREDUCTASE MJ1384-RELATED"/>
    <property type="match status" value="1"/>
</dbReference>
<dbReference type="AlphaFoldDB" id="A0A8J4DHI5"/>
<dbReference type="SUPFAM" id="SSF55469">
    <property type="entry name" value="FMN-dependent nitroreductase-like"/>
    <property type="match status" value="1"/>
</dbReference>
<name>A0A8J4DHI5_9ACTN</name>
<dbReference type="GO" id="GO:0016491">
    <property type="term" value="F:oxidoreductase activity"/>
    <property type="evidence" value="ECO:0007669"/>
    <property type="project" value="InterPro"/>
</dbReference>
<evidence type="ECO:0000313" key="4">
    <source>
        <dbReference type="Proteomes" id="UP000652013"/>
    </source>
</evidence>
<feature type="domain" description="Cyanobactin oxidase ThcOx second" evidence="2">
    <location>
        <begin position="111"/>
        <end position="220"/>
    </location>
</feature>
<dbReference type="Pfam" id="PF22767">
    <property type="entry name" value="ThcOx"/>
    <property type="match status" value="1"/>
</dbReference>
<dbReference type="Proteomes" id="UP000652013">
    <property type="component" value="Unassembled WGS sequence"/>
</dbReference>
<dbReference type="InterPro" id="IPR054488">
    <property type="entry name" value="ThcOx_dom2"/>
</dbReference>
<dbReference type="PANTHER" id="PTHR43745">
    <property type="entry name" value="NITROREDUCTASE MJ1384-RELATED"/>
    <property type="match status" value="1"/>
</dbReference>
<evidence type="ECO:0008006" key="5">
    <source>
        <dbReference type="Google" id="ProtNLM"/>
    </source>
</evidence>
<evidence type="ECO:0000259" key="2">
    <source>
        <dbReference type="Pfam" id="PF22767"/>
    </source>
</evidence>
<comment type="caution">
    <text evidence="3">The sequence shown here is derived from an EMBL/GenBank/DDBJ whole genome shotgun (WGS) entry which is preliminary data.</text>
</comment>
<protein>
    <recommendedName>
        <fullName evidence="5">SagB-type dehydrogenase domain-containing protein</fullName>
    </recommendedName>
</protein>
<reference evidence="3" key="1">
    <citation type="submission" date="2021-01" db="EMBL/GenBank/DDBJ databases">
        <title>Whole genome shotgun sequence of Spirilliplanes yamanashiensis NBRC 15828.</title>
        <authorList>
            <person name="Komaki H."/>
            <person name="Tamura T."/>
        </authorList>
    </citation>
    <scope>NUCLEOTIDE SEQUENCE</scope>
    <source>
        <strain evidence="3">NBRC 15828</strain>
    </source>
</reference>
<dbReference type="Gene3D" id="3.40.109.10">
    <property type="entry name" value="NADH Oxidase"/>
    <property type="match status" value="1"/>
</dbReference>
<feature type="domain" description="Nitroreductase" evidence="1">
    <location>
        <begin position="271"/>
        <end position="457"/>
    </location>
</feature>
<gene>
    <name evidence="3" type="ORF">Sya03_05370</name>
</gene>
<dbReference type="InterPro" id="IPR000415">
    <property type="entry name" value="Nitroreductase-like"/>
</dbReference>
<sequence length="461" mass="48058">MIALIATEGIEFRAPDETTLSVRRLGGPPATLPGLAPQTVRMLAATDDGPVALAEFALGGDELRATTLRLARAGLVRVACFDAHGEELLRGTLTGALAELRWEAAPGPGAVRLTRFAVLRRDGDELVAEAPLAGARVTVLDPRGAAVLTELCRARTAHELRKALPHIDPAAVDDVLRLLLALGLAAPADDDGLLPEDRSPELRQRELPDVLLHAASRSGLTDRPVGGTYPFRDELPPPPALKPVAGPAIALPRPDVAALRAAGPTLAAAMEDRRSVRAFGRVPMTVAQLGEFLFRTARVRAVHPPGDALPYETTDRPYPSGGGAYDLELYVTALRCDGLAPGMYHYDPAGHALRLVSGDAKHVVGMLAAAQRAAGGESAPQVLVTMAARFARTAWKYRGIAYALTLKNVGALSATMQLAATAMGLGGCPIGVGDAALFATATGLDPAAESSVGEFLVGSAE</sequence>
<dbReference type="EMBL" id="BOOY01000003">
    <property type="protein sequence ID" value="GIJ01185.1"/>
    <property type="molecule type" value="Genomic_DNA"/>
</dbReference>
<dbReference type="InterPro" id="IPR029479">
    <property type="entry name" value="Nitroreductase"/>
</dbReference>
<proteinExistence type="predicted"/>